<dbReference type="InterPro" id="IPR000034">
    <property type="entry name" value="Laminin_IV"/>
</dbReference>
<dbReference type="Gene3D" id="2.60.40.10">
    <property type="entry name" value="Immunoglobulins"/>
    <property type="match status" value="1"/>
</dbReference>
<gene>
    <name evidence="7" type="ORF">BJP34_04225</name>
</gene>
<dbReference type="PROSITE" id="PS51115">
    <property type="entry name" value="LAMININ_IVA"/>
    <property type="match status" value="1"/>
</dbReference>
<feature type="domain" description="Laminin IV type A" evidence="6">
    <location>
        <begin position="39"/>
        <end position="240"/>
    </location>
</feature>
<dbReference type="KEGG" id="mpro:BJP34_04225"/>
<sequence>MKKIRIFLWAALLSGAMLMIPQPAQAIESIIEPVSHFDTGTEAWSVVDVNDQAFDPEKSRICGFITGGYIRNDDQVGDGPYDYVAPEKFLGDKSSFFNGNLRFAVEVNLENSDEITEDINSLNNSLINGLTISGGGLELQNHVSTPTIDQWTPYTIPLNAEGGWIKTDSNEAATNLEIMQVLTDLDYLKINGDWFTNTNKDRSSLDEVRWETCGSLYVYEPPNNSAPVVANPIGAQSINENEPFTLTIGEATFSDRDGDTLSFSATIPSWLNFDGTTFSGTPTSDDIGTTTITVTASDELCKTVSNAFELQVNHVPVRTEIANSVEDFSDTQGEHNWFYGYYDGSLTSADFHEMEEYTQGSWKVKQGKYWTELSNTIAHPNGPKTTGRRQKVEQWGVRRWVSDIEGEVTFKGHLAKKDHRTASDGVIAYIFVDGTKIWSDAIDGNDAVGVYFTVSSKVQKGSVVDFALAPGNSDFFDKSTFTISIIGLL</sequence>
<dbReference type="InterPro" id="IPR015919">
    <property type="entry name" value="Cadherin-like_sf"/>
</dbReference>
<dbReference type="GO" id="GO:0016020">
    <property type="term" value="C:membrane"/>
    <property type="evidence" value="ECO:0007669"/>
    <property type="project" value="InterPro"/>
</dbReference>
<dbReference type="InterPro" id="IPR006644">
    <property type="entry name" value="Cadg"/>
</dbReference>
<dbReference type="AlphaFoldDB" id="A0A1D8TM86"/>
<accession>A0A1D8TM86</accession>
<feature type="chain" id="PRO_5009438762" description="Laminin IV type A domain-containing protein" evidence="5">
    <location>
        <begin position="27"/>
        <end position="489"/>
    </location>
</feature>
<keyword evidence="2" id="KW-0677">Repeat</keyword>
<dbReference type="InterPro" id="IPR013783">
    <property type="entry name" value="Ig-like_fold"/>
</dbReference>
<evidence type="ECO:0000256" key="3">
    <source>
        <dbReference type="ARBA" id="ARBA00023157"/>
    </source>
</evidence>
<dbReference type="RefSeq" id="WP_070391268.1">
    <property type="nucleotide sequence ID" value="NZ_CP017599.1"/>
</dbReference>
<reference evidence="8" key="1">
    <citation type="submission" date="2016-10" db="EMBL/GenBank/DDBJ databases">
        <title>Comparative genomics uncovers the prolific and rare metabolic potential of the cyanobacterial genus Moorea.</title>
        <authorList>
            <person name="Leao T."/>
            <person name="Castelao G."/>
            <person name="Korobeynikov A."/>
            <person name="Monroe E.A."/>
            <person name="Podell S."/>
            <person name="Glukhov E."/>
            <person name="Allen E."/>
            <person name="Gerwick W.H."/>
            <person name="Gerwick L."/>
        </authorList>
    </citation>
    <scope>NUCLEOTIDE SEQUENCE [LARGE SCALE GENOMIC DNA]</scope>
    <source>
        <strain evidence="8">PAL-8-15-08-1</strain>
    </source>
</reference>
<dbReference type="Pfam" id="PF05345">
    <property type="entry name" value="He_PIG"/>
    <property type="match status" value="1"/>
</dbReference>
<evidence type="ECO:0000313" key="8">
    <source>
        <dbReference type="Proteomes" id="UP000177870"/>
    </source>
</evidence>
<evidence type="ECO:0000259" key="6">
    <source>
        <dbReference type="PROSITE" id="PS51115"/>
    </source>
</evidence>
<keyword evidence="1 5" id="KW-0732">Signal</keyword>
<dbReference type="EMBL" id="CP017599">
    <property type="protein sequence ID" value="AOW98761.1"/>
    <property type="molecule type" value="Genomic_DNA"/>
</dbReference>
<keyword evidence="3" id="KW-1015">Disulfide bond</keyword>
<feature type="signal peptide" evidence="5">
    <location>
        <begin position="1"/>
        <end position="26"/>
    </location>
</feature>
<organism evidence="7 8">
    <name type="scientific">Moorena producens PAL-8-15-08-1</name>
    <dbReference type="NCBI Taxonomy" id="1458985"/>
    <lineage>
        <taxon>Bacteria</taxon>
        <taxon>Bacillati</taxon>
        <taxon>Cyanobacteriota</taxon>
        <taxon>Cyanophyceae</taxon>
        <taxon>Coleofasciculales</taxon>
        <taxon>Coleofasciculaceae</taxon>
        <taxon>Moorena</taxon>
    </lineage>
</organism>
<dbReference type="GO" id="GO:0005509">
    <property type="term" value="F:calcium ion binding"/>
    <property type="evidence" value="ECO:0007669"/>
    <property type="project" value="InterPro"/>
</dbReference>
<keyword evidence="4" id="KW-0325">Glycoprotein</keyword>
<dbReference type="SMART" id="SM00281">
    <property type="entry name" value="LamB"/>
    <property type="match status" value="1"/>
</dbReference>
<proteinExistence type="predicted"/>
<evidence type="ECO:0000256" key="1">
    <source>
        <dbReference type="ARBA" id="ARBA00022729"/>
    </source>
</evidence>
<evidence type="ECO:0000256" key="2">
    <source>
        <dbReference type="ARBA" id="ARBA00022737"/>
    </source>
</evidence>
<evidence type="ECO:0000256" key="4">
    <source>
        <dbReference type="ARBA" id="ARBA00023180"/>
    </source>
</evidence>
<dbReference type="OrthoDB" id="461104at2"/>
<evidence type="ECO:0000313" key="7">
    <source>
        <dbReference type="EMBL" id="AOW98761.1"/>
    </source>
</evidence>
<name>A0A1D8TM86_9CYAN</name>
<dbReference type="SUPFAM" id="SSF49313">
    <property type="entry name" value="Cadherin-like"/>
    <property type="match status" value="1"/>
</dbReference>
<dbReference type="SMART" id="SM00736">
    <property type="entry name" value="CADG"/>
    <property type="match status" value="1"/>
</dbReference>
<protein>
    <recommendedName>
        <fullName evidence="6">Laminin IV type A domain-containing protein</fullName>
    </recommendedName>
</protein>
<dbReference type="Proteomes" id="UP000177870">
    <property type="component" value="Chromosome"/>
</dbReference>
<dbReference type="Pfam" id="PF00052">
    <property type="entry name" value="Laminin_B"/>
    <property type="match status" value="1"/>
</dbReference>
<evidence type="ECO:0000256" key="5">
    <source>
        <dbReference type="SAM" id="SignalP"/>
    </source>
</evidence>